<organism evidence="2 3">
    <name type="scientific">Eumeta variegata</name>
    <name type="common">Bagworm moth</name>
    <name type="synonym">Eumeta japonica</name>
    <dbReference type="NCBI Taxonomy" id="151549"/>
    <lineage>
        <taxon>Eukaryota</taxon>
        <taxon>Metazoa</taxon>
        <taxon>Ecdysozoa</taxon>
        <taxon>Arthropoda</taxon>
        <taxon>Hexapoda</taxon>
        <taxon>Insecta</taxon>
        <taxon>Pterygota</taxon>
        <taxon>Neoptera</taxon>
        <taxon>Endopterygota</taxon>
        <taxon>Lepidoptera</taxon>
        <taxon>Glossata</taxon>
        <taxon>Ditrysia</taxon>
        <taxon>Tineoidea</taxon>
        <taxon>Psychidae</taxon>
        <taxon>Oiketicinae</taxon>
        <taxon>Eumeta</taxon>
    </lineage>
</organism>
<dbReference type="Proteomes" id="UP000299102">
    <property type="component" value="Unassembled WGS sequence"/>
</dbReference>
<feature type="region of interest" description="Disordered" evidence="1">
    <location>
        <begin position="1"/>
        <end position="29"/>
    </location>
</feature>
<dbReference type="AlphaFoldDB" id="A0A4C1T2F3"/>
<evidence type="ECO:0000313" key="2">
    <source>
        <dbReference type="EMBL" id="GBP07638.1"/>
    </source>
</evidence>
<protein>
    <submittedName>
        <fullName evidence="2">Uncharacterized protein</fullName>
    </submittedName>
</protein>
<reference evidence="2 3" key="1">
    <citation type="journal article" date="2019" name="Commun. Biol.">
        <title>The bagworm genome reveals a unique fibroin gene that provides high tensile strength.</title>
        <authorList>
            <person name="Kono N."/>
            <person name="Nakamura H."/>
            <person name="Ohtoshi R."/>
            <person name="Tomita M."/>
            <person name="Numata K."/>
            <person name="Arakawa K."/>
        </authorList>
    </citation>
    <scope>NUCLEOTIDE SEQUENCE [LARGE SCALE GENOMIC DNA]</scope>
</reference>
<name>A0A4C1T2F3_EUMVA</name>
<comment type="caution">
    <text evidence="2">The sequence shown here is derived from an EMBL/GenBank/DDBJ whole genome shotgun (WGS) entry which is preliminary data.</text>
</comment>
<accession>A0A4C1T2F3</accession>
<proteinExistence type="predicted"/>
<evidence type="ECO:0000256" key="1">
    <source>
        <dbReference type="SAM" id="MobiDB-lite"/>
    </source>
</evidence>
<evidence type="ECO:0000313" key="3">
    <source>
        <dbReference type="Proteomes" id="UP000299102"/>
    </source>
</evidence>
<sequence>MSQWHKGRKVMTSNTNAGEKKEGSGSVDPAHCTIRKQFRAAEFPTVCTPLSFFYIKSCSFDHNMLSILLLRATMKLGLGEALGHGTHWGPLAWTRCGLLRPNAMNSKYYDQYTKRVY</sequence>
<keyword evidence="3" id="KW-1185">Reference proteome</keyword>
<dbReference type="EMBL" id="BGZK01000027">
    <property type="protein sequence ID" value="GBP07638.1"/>
    <property type="molecule type" value="Genomic_DNA"/>
</dbReference>
<gene>
    <name evidence="2" type="ORF">EVAR_2762_1</name>
</gene>